<dbReference type="InterPro" id="IPR013785">
    <property type="entry name" value="Aldolase_TIM"/>
</dbReference>
<protein>
    <submittedName>
        <fullName evidence="5">3-keto-5-aminohexanoate cleavage enzyme</fullName>
        <ecNumber evidence="5">2.3.1.247</ecNumber>
    </submittedName>
</protein>
<gene>
    <name evidence="5" type="primary">kce_23</name>
    <name evidence="5" type="ORF">SDC9_175446</name>
</gene>
<comment type="caution">
    <text evidence="5">The sequence shown here is derived from an EMBL/GenBank/DDBJ whole genome shotgun (WGS) entry which is preliminary data.</text>
</comment>
<keyword evidence="3" id="KW-0479">Metal-binding</keyword>
<dbReference type="EMBL" id="VSSQ01078120">
    <property type="protein sequence ID" value="MPN28012.1"/>
    <property type="molecule type" value="Genomic_DNA"/>
</dbReference>
<evidence type="ECO:0000256" key="1">
    <source>
        <dbReference type="ARBA" id="ARBA00001947"/>
    </source>
</evidence>
<accession>A0A645GQ03</accession>
<evidence type="ECO:0000256" key="2">
    <source>
        <dbReference type="ARBA" id="ARBA00022679"/>
    </source>
</evidence>
<keyword evidence="5" id="KW-0012">Acyltransferase</keyword>
<dbReference type="Pfam" id="PF05853">
    <property type="entry name" value="BKACE"/>
    <property type="match status" value="1"/>
</dbReference>
<evidence type="ECO:0000256" key="3">
    <source>
        <dbReference type="ARBA" id="ARBA00022723"/>
    </source>
</evidence>
<evidence type="ECO:0000313" key="5">
    <source>
        <dbReference type="EMBL" id="MPN28012.1"/>
    </source>
</evidence>
<dbReference type="EC" id="2.3.1.247" evidence="5"/>
<dbReference type="GO" id="GO:0046872">
    <property type="term" value="F:metal ion binding"/>
    <property type="evidence" value="ECO:0007669"/>
    <property type="project" value="UniProtKB-KW"/>
</dbReference>
<sequence>MSTEERFSVIEEFKPEMASANGGSMNFCYHKLADGLDNPKYDWEIPYVTRTYDNVFKNTFKDMEYCISMMNKCGTLPEYEVFDYGQLSNLAYFKKTGLLTQPIYIQFVPGVMGGFPMNNEGMLFMIDQAKKMLGNDIQYSTVAGGRRMFRYSTMMALQGGNVRVGMEDGLYIKPDGELAVDNAAQVTKIKGILEALDFEIASPDEARELLHLKGGNQVNF</sequence>
<dbReference type="AlphaFoldDB" id="A0A645GQ03"/>
<organism evidence="5">
    <name type="scientific">bioreactor metagenome</name>
    <dbReference type="NCBI Taxonomy" id="1076179"/>
    <lineage>
        <taxon>unclassified sequences</taxon>
        <taxon>metagenomes</taxon>
        <taxon>ecological metagenomes</taxon>
    </lineage>
</organism>
<keyword evidence="2 5" id="KW-0808">Transferase</keyword>
<dbReference type="PANTHER" id="PTHR37418:SF2">
    <property type="entry name" value="3-KETO-5-AMINOHEXANOATE CLEAVAGE ENZYME"/>
    <property type="match status" value="1"/>
</dbReference>
<dbReference type="Gene3D" id="3.20.20.70">
    <property type="entry name" value="Aldolase class I"/>
    <property type="match status" value="1"/>
</dbReference>
<dbReference type="InterPro" id="IPR008567">
    <property type="entry name" value="BKACE"/>
</dbReference>
<evidence type="ECO:0000256" key="4">
    <source>
        <dbReference type="ARBA" id="ARBA00022833"/>
    </source>
</evidence>
<keyword evidence="4" id="KW-0862">Zinc</keyword>
<name>A0A645GQ03_9ZZZZ</name>
<comment type="cofactor">
    <cofactor evidence="1">
        <name>Zn(2+)</name>
        <dbReference type="ChEBI" id="CHEBI:29105"/>
    </cofactor>
</comment>
<dbReference type="PANTHER" id="PTHR37418">
    <property type="entry name" value="3-KETO-5-AMINOHEXANOATE CLEAVAGE ENZYME-RELATED"/>
    <property type="match status" value="1"/>
</dbReference>
<reference evidence="5" key="1">
    <citation type="submission" date="2019-08" db="EMBL/GenBank/DDBJ databases">
        <authorList>
            <person name="Kucharzyk K."/>
            <person name="Murdoch R.W."/>
            <person name="Higgins S."/>
            <person name="Loffler F."/>
        </authorList>
    </citation>
    <scope>NUCLEOTIDE SEQUENCE</scope>
</reference>
<proteinExistence type="predicted"/>
<dbReference type="GO" id="GO:0043720">
    <property type="term" value="F:3-keto-5-aminohexanoate cleavage activity"/>
    <property type="evidence" value="ECO:0007669"/>
    <property type="project" value="InterPro"/>
</dbReference>